<evidence type="ECO:0000256" key="1">
    <source>
        <dbReference type="SAM" id="Phobius"/>
    </source>
</evidence>
<sequence>MQTWLALLGAPTVLLATLTANYALVPYACAWRNGAPLGWVSTAALLFSVAVTLLALRRWLGTTPRFDPENDALPARPVFLALVATTVGALSSFVLLAMWLPQWVIDPCR</sequence>
<dbReference type="EMBL" id="CADIKM010000077">
    <property type="protein sequence ID" value="CAB3805935.1"/>
    <property type="molecule type" value="Genomic_DNA"/>
</dbReference>
<reference evidence="2 3" key="1">
    <citation type="submission" date="2020-04" db="EMBL/GenBank/DDBJ databases">
        <authorList>
            <person name="De Canck E."/>
        </authorList>
    </citation>
    <scope>NUCLEOTIDE SEQUENCE [LARGE SCALE GENOMIC DNA]</scope>
    <source>
        <strain evidence="2 3">LMG 28138</strain>
    </source>
</reference>
<keyword evidence="3" id="KW-1185">Reference proteome</keyword>
<keyword evidence="1" id="KW-0472">Membrane</keyword>
<gene>
    <name evidence="2" type="ORF">LMG28138_05732</name>
</gene>
<name>A0A6S7BMI3_9BURK</name>
<keyword evidence="1" id="KW-1133">Transmembrane helix</keyword>
<keyword evidence="1" id="KW-0812">Transmembrane</keyword>
<accession>A0A6S7BMI3</accession>
<dbReference type="RefSeq" id="WP_175108244.1">
    <property type="nucleotide sequence ID" value="NZ_CADIKM010000077.1"/>
</dbReference>
<protein>
    <submittedName>
        <fullName evidence="2">Uncharacterized protein</fullName>
    </submittedName>
</protein>
<dbReference type="Proteomes" id="UP000494115">
    <property type="component" value="Unassembled WGS sequence"/>
</dbReference>
<proteinExistence type="predicted"/>
<feature type="transmembrane region" description="Helical" evidence="1">
    <location>
        <begin position="77"/>
        <end position="100"/>
    </location>
</feature>
<evidence type="ECO:0000313" key="2">
    <source>
        <dbReference type="EMBL" id="CAB3805935.1"/>
    </source>
</evidence>
<dbReference type="AlphaFoldDB" id="A0A6S7BMI3"/>
<evidence type="ECO:0000313" key="3">
    <source>
        <dbReference type="Proteomes" id="UP000494115"/>
    </source>
</evidence>
<feature type="transmembrane region" description="Helical" evidence="1">
    <location>
        <begin position="36"/>
        <end position="56"/>
    </location>
</feature>
<organism evidence="2 3">
    <name type="scientific">Pararobbsia alpina</name>
    <dbReference type="NCBI Taxonomy" id="621374"/>
    <lineage>
        <taxon>Bacteria</taxon>
        <taxon>Pseudomonadati</taxon>
        <taxon>Pseudomonadota</taxon>
        <taxon>Betaproteobacteria</taxon>
        <taxon>Burkholderiales</taxon>
        <taxon>Burkholderiaceae</taxon>
        <taxon>Pararobbsia</taxon>
    </lineage>
</organism>